<protein>
    <recommendedName>
        <fullName evidence="3">Methyl-accepting chemotaxis protein</fullName>
    </recommendedName>
</protein>
<keyword evidence="2" id="KW-1185">Reference proteome</keyword>
<evidence type="ECO:0000313" key="1">
    <source>
        <dbReference type="EMBL" id="KGN30663.1"/>
    </source>
</evidence>
<dbReference type="OrthoDB" id="9805811at2"/>
<evidence type="ECO:0008006" key="3">
    <source>
        <dbReference type="Google" id="ProtNLM"/>
    </source>
</evidence>
<gene>
    <name evidence="1" type="ORF">N802_06625</name>
</gene>
<organism evidence="1 2">
    <name type="scientific">Knoellia sinensis KCTC 19936</name>
    <dbReference type="NCBI Taxonomy" id="1385520"/>
    <lineage>
        <taxon>Bacteria</taxon>
        <taxon>Bacillati</taxon>
        <taxon>Actinomycetota</taxon>
        <taxon>Actinomycetes</taxon>
        <taxon>Micrococcales</taxon>
        <taxon>Intrasporangiaceae</taxon>
        <taxon>Knoellia</taxon>
    </lineage>
</organism>
<dbReference type="Proteomes" id="UP000030002">
    <property type="component" value="Unassembled WGS sequence"/>
</dbReference>
<sequence length="233" mass="25256">MTAFLYRWSPAAKFGRAVPKTKIYEHATLAASVKDKFVSDVRRITWAYKLAESTINLPGSAEVPEIQVFEIESNADDVSEGVLAAIDKAVRTPIIFEISRRDGGADAIRMVAAHKQLGTGAPKIGPYFSTPWLPASSERGAVPTSVDLLSLYTALLQPLTPVASRPGEKVSDVVGRLTAVRALEREVAALEGKLRNEPQLNRKVELRRTLKAKQADLAKLANPTENPAAGKTN</sequence>
<dbReference type="STRING" id="1385520.N802_06625"/>
<dbReference type="eggNOG" id="ENOG502ZBPR">
    <property type="taxonomic scope" value="Bacteria"/>
</dbReference>
<comment type="caution">
    <text evidence="1">The sequence shown here is derived from an EMBL/GenBank/DDBJ whole genome shotgun (WGS) entry which is preliminary data.</text>
</comment>
<dbReference type="InterPro" id="IPR025503">
    <property type="entry name" value="DUF4391"/>
</dbReference>
<dbReference type="Pfam" id="PF14335">
    <property type="entry name" value="DUF4391"/>
    <property type="match status" value="1"/>
</dbReference>
<reference evidence="1 2" key="1">
    <citation type="submission" date="2013-08" db="EMBL/GenBank/DDBJ databases">
        <title>The genome sequence of Knoellia sinensis.</title>
        <authorList>
            <person name="Zhu W."/>
            <person name="Wang G."/>
        </authorList>
    </citation>
    <scope>NUCLEOTIDE SEQUENCE [LARGE SCALE GENOMIC DNA]</scope>
    <source>
        <strain evidence="1 2">KCTC 19936</strain>
    </source>
</reference>
<accession>A0A0A0J0Q8</accession>
<dbReference type="EMBL" id="AVPJ01000017">
    <property type="protein sequence ID" value="KGN30663.1"/>
    <property type="molecule type" value="Genomic_DNA"/>
</dbReference>
<evidence type="ECO:0000313" key="2">
    <source>
        <dbReference type="Proteomes" id="UP000030002"/>
    </source>
</evidence>
<name>A0A0A0J0Q8_9MICO</name>
<dbReference type="RefSeq" id="WP_035918431.1">
    <property type="nucleotide sequence ID" value="NZ_AVPJ01000017.1"/>
</dbReference>
<dbReference type="AlphaFoldDB" id="A0A0A0J0Q8"/>
<proteinExistence type="predicted"/>